<reference evidence="7 8" key="1">
    <citation type="submission" date="2017-06" db="EMBL/GenBank/DDBJ databases">
        <title>Comparative genomic analysis of Ambrosia Fusariam Clade fungi.</title>
        <authorList>
            <person name="Stajich J.E."/>
            <person name="Carrillo J."/>
            <person name="Kijimoto T."/>
            <person name="Eskalen A."/>
            <person name="O'Donnell K."/>
            <person name="Kasson M."/>
        </authorList>
    </citation>
    <scope>NUCLEOTIDE SEQUENCE [LARGE SCALE GENOMIC DNA]</scope>
    <source>
        <strain evidence="7 8">NRRL62584</strain>
    </source>
</reference>
<dbReference type="SUPFAM" id="SSF57701">
    <property type="entry name" value="Zn2/Cys6 DNA-binding domain"/>
    <property type="match status" value="1"/>
</dbReference>
<feature type="region of interest" description="Disordered" evidence="5">
    <location>
        <begin position="96"/>
        <end position="118"/>
    </location>
</feature>
<dbReference type="GO" id="GO:0000435">
    <property type="term" value="P:positive regulation of transcription from RNA polymerase II promoter by galactose"/>
    <property type="evidence" value="ECO:0007669"/>
    <property type="project" value="TreeGrafter"/>
</dbReference>
<keyword evidence="2" id="KW-0805">Transcription regulation</keyword>
<dbReference type="SMART" id="SM00906">
    <property type="entry name" value="Fungal_trans"/>
    <property type="match status" value="1"/>
</dbReference>
<dbReference type="Pfam" id="PF04082">
    <property type="entry name" value="Fungal_trans"/>
    <property type="match status" value="1"/>
</dbReference>
<organism evidence="7 8">
    <name type="scientific">Fusarium duplospermum</name>
    <dbReference type="NCBI Taxonomy" id="1325734"/>
    <lineage>
        <taxon>Eukaryota</taxon>
        <taxon>Fungi</taxon>
        <taxon>Dikarya</taxon>
        <taxon>Ascomycota</taxon>
        <taxon>Pezizomycotina</taxon>
        <taxon>Sordariomycetes</taxon>
        <taxon>Hypocreomycetidae</taxon>
        <taxon>Hypocreales</taxon>
        <taxon>Nectriaceae</taxon>
        <taxon>Fusarium</taxon>
        <taxon>Fusarium solani species complex</taxon>
    </lineage>
</organism>
<name>A0A428NK41_9HYPO</name>
<dbReference type="EMBL" id="NKCI01000437">
    <property type="protein sequence ID" value="RSL41174.1"/>
    <property type="molecule type" value="Genomic_DNA"/>
</dbReference>
<feature type="compositionally biased region" description="Basic residues" evidence="5">
    <location>
        <begin position="105"/>
        <end position="116"/>
    </location>
</feature>
<evidence type="ECO:0000256" key="3">
    <source>
        <dbReference type="ARBA" id="ARBA00023163"/>
    </source>
</evidence>
<dbReference type="InterPro" id="IPR007219">
    <property type="entry name" value="XnlR_reg_dom"/>
</dbReference>
<accession>A0A428NK41</accession>
<dbReference type="CDD" id="cd00067">
    <property type="entry name" value="GAL4"/>
    <property type="match status" value="1"/>
</dbReference>
<dbReference type="GO" id="GO:0005634">
    <property type="term" value="C:nucleus"/>
    <property type="evidence" value="ECO:0007669"/>
    <property type="project" value="TreeGrafter"/>
</dbReference>
<evidence type="ECO:0000256" key="1">
    <source>
        <dbReference type="ARBA" id="ARBA00022723"/>
    </source>
</evidence>
<dbReference type="Proteomes" id="UP000288168">
    <property type="component" value="Unassembled WGS sequence"/>
</dbReference>
<keyword evidence="3" id="KW-0804">Transcription</keyword>
<evidence type="ECO:0000256" key="2">
    <source>
        <dbReference type="ARBA" id="ARBA00023015"/>
    </source>
</evidence>
<evidence type="ECO:0000313" key="8">
    <source>
        <dbReference type="Proteomes" id="UP000288168"/>
    </source>
</evidence>
<gene>
    <name evidence="7" type="ORF">CEP54_015900</name>
</gene>
<comment type="caution">
    <text evidence="7">The sequence shown here is derived from an EMBL/GenBank/DDBJ whole genome shotgun (WGS) entry which is preliminary data.</text>
</comment>
<dbReference type="PANTHER" id="PTHR47424">
    <property type="entry name" value="REGULATORY PROTEIN GAL4"/>
    <property type="match status" value="1"/>
</dbReference>
<evidence type="ECO:0000256" key="5">
    <source>
        <dbReference type="SAM" id="MobiDB-lite"/>
    </source>
</evidence>
<evidence type="ECO:0000259" key="6">
    <source>
        <dbReference type="PROSITE" id="PS50048"/>
    </source>
</evidence>
<dbReference type="Pfam" id="PF00172">
    <property type="entry name" value="Zn_clus"/>
    <property type="match status" value="1"/>
</dbReference>
<dbReference type="InterPro" id="IPR001138">
    <property type="entry name" value="Zn2Cys6_DnaBD"/>
</dbReference>
<dbReference type="PANTHER" id="PTHR47424:SF12">
    <property type="entry name" value="TRANSCRIPTION FACTOR ASQA"/>
    <property type="match status" value="1"/>
</dbReference>
<dbReference type="Gene3D" id="4.10.240.10">
    <property type="entry name" value="Zn(2)-C6 fungal-type DNA-binding domain"/>
    <property type="match status" value="1"/>
</dbReference>
<dbReference type="PROSITE" id="PS00463">
    <property type="entry name" value="ZN2_CY6_FUNGAL_1"/>
    <property type="match status" value="1"/>
</dbReference>
<dbReference type="PROSITE" id="PS50048">
    <property type="entry name" value="ZN2_CY6_FUNGAL_2"/>
    <property type="match status" value="1"/>
</dbReference>
<keyword evidence="8" id="KW-1185">Reference proteome</keyword>
<proteinExistence type="predicted"/>
<feature type="domain" description="Zn(2)-C6 fungal-type" evidence="6">
    <location>
        <begin position="35"/>
        <end position="64"/>
    </location>
</feature>
<keyword evidence="4" id="KW-0539">Nucleus</keyword>
<dbReference type="AlphaFoldDB" id="A0A428NK41"/>
<protein>
    <recommendedName>
        <fullName evidence="6">Zn(2)-C6 fungal-type domain-containing protein</fullName>
    </recommendedName>
</protein>
<dbReference type="CDD" id="cd12148">
    <property type="entry name" value="fungal_TF_MHR"/>
    <property type="match status" value="1"/>
</dbReference>
<evidence type="ECO:0000313" key="7">
    <source>
        <dbReference type="EMBL" id="RSL41174.1"/>
    </source>
</evidence>
<dbReference type="InterPro" id="IPR051127">
    <property type="entry name" value="Fungal_SecMet_Regulators"/>
</dbReference>
<dbReference type="OrthoDB" id="2283488at2759"/>
<keyword evidence="1" id="KW-0479">Metal-binding</keyword>
<dbReference type="GO" id="GO:0008270">
    <property type="term" value="F:zinc ion binding"/>
    <property type="evidence" value="ECO:0007669"/>
    <property type="project" value="InterPro"/>
</dbReference>
<evidence type="ECO:0000256" key="4">
    <source>
        <dbReference type="ARBA" id="ARBA00023242"/>
    </source>
</evidence>
<dbReference type="GO" id="GO:0006351">
    <property type="term" value="P:DNA-templated transcription"/>
    <property type="evidence" value="ECO:0007669"/>
    <property type="project" value="InterPro"/>
</dbReference>
<feature type="region of interest" description="Disordered" evidence="5">
    <location>
        <begin position="1"/>
        <end position="29"/>
    </location>
</feature>
<sequence>MFTTFDITTPNSLSSEKPPSPPSQPRTKRAQVSRACDWCRLTRVKCDSVRPCRNCKQAKRECVNSGRDDFKSVAAATREVQRLRSQVQELETKLMEPSRSSVKSISKRRRSPRWKGTRMNGMSYGPSSLVYFTHRLSTFTKMDFESHFLSAPKFPTSPSYTEPSRQLQREQQDALLDLYWQGYHAVYPVLDEADFRHHYYTLWQSPTGRKPCPLVDIVIALCIHFGSSYTASDAVALPDQPGYGFYAQSQQLLRHDLETSSLKTVQCYFLSAIYLLALGQVNSASILTGSAVRAAESLGLQFGHDYEEISEGEPRSSTPDSRIWACLITLDTQLSLYLGRPFGIQDSQVYSMSQPESDHVAKLIGPTFTLADVNWLRFQYERQRLFQIVREIQTELVAVSEDVLEEIDSPDFYQHPASREKCAQYLSQQLKRLKTWVQELPEALKTPRVQGVPFSVDRSALNLSQTEPLWLQRQRLILELDYHTLIMMLTRTFNSFLPTPALGTFSSDNHCMTCVNSAIMVTNMLHQVLNDSEVLTGWYQVIDWQRTATFALAGFACGYPICPLSPSARKALTRAAGVFERAGSQDMVQLAQTLKTKCLDIVQAFCARLGIVTPATTPADQQTNAETVDESSVPSTYHVMSIGEEALANIGLDNISDDPSWAGETPSTLLWGGLMRDLDSGLAYSLGHIGVTESSNQT</sequence>
<dbReference type="GO" id="GO:0000978">
    <property type="term" value="F:RNA polymerase II cis-regulatory region sequence-specific DNA binding"/>
    <property type="evidence" value="ECO:0007669"/>
    <property type="project" value="TreeGrafter"/>
</dbReference>
<dbReference type="GO" id="GO:0000981">
    <property type="term" value="F:DNA-binding transcription factor activity, RNA polymerase II-specific"/>
    <property type="evidence" value="ECO:0007669"/>
    <property type="project" value="InterPro"/>
</dbReference>
<dbReference type="SMART" id="SM00066">
    <property type="entry name" value="GAL4"/>
    <property type="match status" value="1"/>
</dbReference>
<dbReference type="InterPro" id="IPR036864">
    <property type="entry name" value="Zn2-C6_fun-type_DNA-bd_sf"/>
</dbReference>